<dbReference type="KEGG" id="pary:A4V02_05085"/>
<dbReference type="EMBL" id="SRYD01000004">
    <property type="protein sequence ID" value="TGY76264.1"/>
    <property type="molecule type" value="Genomic_DNA"/>
</dbReference>
<dbReference type="InterPro" id="IPR045943">
    <property type="entry name" value="DUF6363"/>
</dbReference>
<dbReference type="SUPFAM" id="SSF52151">
    <property type="entry name" value="FabD/lysophospholipase-like"/>
    <property type="match status" value="1"/>
</dbReference>
<reference evidence="8" key="1">
    <citation type="submission" date="2016-04" db="EMBL/GenBank/DDBJ databases">
        <title>Complete Genome Sequences of Twelve Strains of a Stable Defined Moderately Diverse Mouse Microbiota 2 (sDMDMm2).</title>
        <authorList>
            <person name="Uchimura Y."/>
            <person name="Wyss M."/>
            <person name="Brugiroux S."/>
            <person name="Limenitakis J.P."/>
            <person name="Stecher B."/>
            <person name="McCoy K.D."/>
            <person name="Macpherson A.J."/>
        </authorList>
    </citation>
    <scope>NUCLEOTIDE SEQUENCE [LARGE SCALE GENOMIC DNA]</scope>
    <source>
        <strain evidence="8">YL27</strain>
    </source>
</reference>
<dbReference type="Pfam" id="PF01734">
    <property type="entry name" value="Patatin"/>
    <property type="match status" value="1"/>
</dbReference>
<dbReference type="PANTHER" id="PTHR14226">
    <property type="entry name" value="NEUROPATHY TARGET ESTERASE/SWISS CHEESE D.MELANOGASTER"/>
    <property type="match status" value="1"/>
</dbReference>
<reference evidence="6" key="2">
    <citation type="submission" date="2017-04" db="EMBL/GenBank/DDBJ databases">
        <title>Complete Genome Sequences of Twelve Strains of a Stable Defined Moderately Diverse Mouse Microbiota 2 (sDMDMm2).</title>
        <authorList>
            <person name="Uchimura Y."/>
            <person name="Wyss M."/>
            <person name="Brugiroux S."/>
            <person name="Limenitakis J.P."/>
            <person name="Stecher B."/>
            <person name="McCoy K.D."/>
            <person name="Macpherson A.J."/>
        </authorList>
    </citation>
    <scope>NUCLEOTIDE SEQUENCE</scope>
    <source>
        <strain evidence="6">YL27</strain>
    </source>
</reference>
<feature type="active site" description="Nucleophile" evidence="4">
    <location>
        <position position="38"/>
    </location>
</feature>
<dbReference type="CDD" id="cd07208">
    <property type="entry name" value="Pat_hypo_Ecoli_yjju_like"/>
    <property type="match status" value="1"/>
</dbReference>
<protein>
    <submittedName>
        <fullName evidence="6">Patatin family protein</fullName>
    </submittedName>
</protein>
<keyword evidence="1 4" id="KW-0378">Hydrolase</keyword>
<feature type="domain" description="PNPLA" evidence="5">
    <location>
        <begin position="5"/>
        <end position="172"/>
    </location>
</feature>
<dbReference type="GO" id="GO:0016042">
    <property type="term" value="P:lipid catabolic process"/>
    <property type="evidence" value="ECO:0007669"/>
    <property type="project" value="UniProtKB-UniRule"/>
</dbReference>
<evidence type="ECO:0000256" key="3">
    <source>
        <dbReference type="ARBA" id="ARBA00023098"/>
    </source>
</evidence>
<name>A0A1B1S8M5_9BACT</name>
<evidence type="ECO:0000256" key="2">
    <source>
        <dbReference type="ARBA" id="ARBA00022963"/>
    </source>
</evidence>
<reference evidence="7 9" key="3">
    <citation type="submission" date="2019-04" db="EMBL/GenBank/DDBJ databases">
        <title>Microbes associate with the intestines of laboratory mice.</title>
        <authorList>
            <person name="Navarre W."/>
            <person name="Wong E."/>
            <person name="Huang K."/>
            <person name="Tropini C."/>
            <person name="Ng K."/>
            <person name="Yu B."/>
        </authorList>
    </citation>
    <scope>NUCLEOTIDE SEQUENCE [LARGE SCALE GENOMIC DNA]</scope>
    <source>
        <strain evidence="7 9">NM06_A21</strain>
    </source>
</reference>
<dbReference type="Proteomes" id="UP000186351">
    <property type="component" value="Chromosome"/>
</dbReference>
<accession>A0A1Z2XK03</accession>
<evidence type="ECO:0000256" key="1">
    <source>
        <dbReference type="ARBA" id="ARBA00022801"/>
    </source>
</evidence>
<dbReference type="STRING" id="1796646.A4V02_05085"/>
<keyword evidence="3 4" id="KW-0443">Lipid metabolism</keyword>
<evidence type="ECO:0000259" key="5">
    <source>
        <dbReference type="PROSITE" id="PS51635"/>
    </source>
</evidence>
<accession>A0A1B1S8M5</accession>
<evidence type="ECO:0000313" key="9">
    <source>
        <dbReference type="Proteomes" id="UP000306630"/>
    </source>
</evidence>
<evidence type="ECO:0000313" key="8">
    <source>
        <dbReference type="Proteomes" id="UP000186351"/>
    </source>
</evidence>
<dbReference type="Proteomes" id="UP000306630">
    <property type="component" value="Unassembled WGS sequence"/>
</dbReference>
<sequence length="282" mass="31863">MKCGLVLEGGAMRGLFSAGVIDIMMEHNLRPDGIVGVSAGAAFGCNYKSGQHGRALRYNQRFARDSRYCGIRSLIKSGDLFNAEFAYHIVPNHYDVFDSEAFELNPMEYYVVCTDVDTGEAVYHKCTHGGDLFYEWVRASASMPLVSNIVEIDGRRLLDGGMSDSIPLEFFERCGYDANVVVLTQPEGYVKKCSRFMPMIEWGLRKHPGARDAMSRRHVMYNAQLEYVRHAESEGRCVVIRPESPLQIGHVSHSPDDMQRVYDLGRVAAQKKIQEIKTLWHQ</sequence>
<dbReference type="InterPro" id="IPR037483">
    <property type="entry name" value="YjjU-like"/>
</dbReference>
<proteinExistence type="predicted"/>
<dbReference type="RefSeq" id="WP_068960509.1">
    <property type="nucleotide sequence ID" value="NZ_CAJTAP010000005.1"/>
</dbReference>
<evidence type="ECO:0000313" key="6">
    <source>
        <dbReference type="EMBL" id="ANU63151.1"/>
    </source>
</evidence>
<keyword evidence="8" id="KW-1185">Reference proteome</keyword>
<feature type="short sequence motif" description="GXSXG" evidence="4">
    <location>
        <begin position="36"/>
        <end position="40"/>
    </location>
</feature>
<dbReference type="AlphaFoldDB" id="A0A1B1S8M5"/>
<gene>
    <name evidence="6" type="ORF">A4V02_05085</name>
    <name evidence="7" type="ORF">E5333_01655</name>
</gene>
<dbReference type="PROSITE" id="PS51635">
    <property type="entry name" value="PNPLA"/>
    <property type="match status" value="1"/>
</dbReference>
<organism evidence="6 8">
    <name type="scientific">Muribaculum intestinale</name>
    <dbReference type="NCBI Taxonomy" id="1796646"/>
    <lineage>
        <taxon>Bacteria</taxon>
        <taxon>Pseudomonadati</taxon>
        <taxon>Bacteroidota</taxon>
        <taxon>Bacteroidia</taxon>
        <taxon>Bacteroidales</taxon>
        <taxon>Muribaculaceae</taxon>
        <taxon>Muribaculum</taxon>
    </lineage>
</organism>
<dbReference type="OrthoDB" id="9770965at2"/>
<evidence type="ECO:0000313" key="7">
    <source>
        <dbReference type="EMBL" id="TGY76264.1"/>
    </source>
</evidence>
<dbReference type="Gene3D" id="3.40.1090.10">
    <property type="entry name" value="Cytosolic phospholipase A2 catalytic domain"/>
    <property type="match status" value="2"/>
</dbReference>
<dbReference type="PANTHER" id="PTHR14226:SF25">
    <property type="entry name" value="PHOSPHOESTERASE"/>
    <property type="match status" value="1"/>
</dbReference>
<feature type="short sequence motif" description="DGA/G" evidence="4">
    <location>
        <begin position="159"/>
        <end position="161"/>
    </location>
</feature>
<dbReference type="EMBL" id="CP015402">
    <property type="protein sequence ID" value="ANU63151.1"/>
    <property type="molecule type" value="Genomic_DNA"/>
</dbReference>
<dbReference type="Pfam" id="PF19890">
    <property type="entry name" value="DUF6363"/>
    <property type="match status" value="1"/>
</dbReference>
<feature type="active site" description="Proton acceptor" evidence="4">
    <location>
        <position position="159"/>
    </location>
</feature>
<dbReference type="InterPro" id="IPR002641">
    <property type="entry name" value="PNPLA_dom"/>
</dbReference>
<dbReference type="GO" id="GO:0016787">
    <property type="term" value="F:hydrolase activity"/>
    <property type="evidence" value="ECO:0007669"/>
    <property type="project" value="UniProtKB-UniRule"/>
</dbReference>
<dbReference type="InterPro" id="IPR016035">
    <property type="entry name" value="Acyl_Trfase/lysoPLipase"/>
</dbReference>
<dbReference type="InterPro" id="IPR050301">
    <property type="entry name" value="NTE"/>
</dbReference>
<evidence type="ECO:0000256" key="4">
    <source>
        <dbReference type="PROSITE-ProRule" id="PRU01161"/>
    </source>
</evidence>
<comment type="caution">
    <text evidence="4">Lacks conserved residue(s) required for the propagation of feature annotation.</text>
</comment>
<keyword evidence="2 4" id="KW-0442">Lipid degradation</keyword>